<dbReference type="AlphaFoldDB" id="A0A9W6CU04"/>
<evidence type="ECO:0000313" key="2">
    <source>
        <dbReference type="EMBL" id="GLI28453.1"/>
    </source>
</evidence>
<organism evidence="2 3">
    <name type="scientific">Agromyces rhizosphaerae</name>
    <dbReference type="NCBI Taxonomy" id="88374"/>
    <lineage>
        <taxon>Bacteria</taxon>
        <taxon>Bacillati</taxon>
        <taxon>Actinomycetota</taxon>
        <taxon>Actinomycetes</taxon>
        <taxon>Micrococcales</taxon>
        <taxon>Microbacteriaceae</taxon>
        <taxon>Agromyces</taxon>
    </lineage>
</organism>
<proteinExistence type="predicted"/>
<feature type="chain" id="PRO_5040810823" description="Nuclear transport factor 2 family protein" evidence="1">
    <location>
        <begin position="32"/>
        <end position="190"/>
    </location>
</feature>
<name>A0A9W6CU04_9MICO</name>
<gene>
    <name evidence="2" type="ORF">ARHIZOSPH14_26950</name>
</gene>
<reference evidence="2" key="1">
    <citation type="submission" date="2022-12" db="EMBL/GenBank/DDBJ databases">
        <title>Reference genome sequencing for broad-spectrum identification of bacterial and archaeal isolates by mass spectrometry.</title>
        <authorList>
            <person name="Sekiguchi Y."/>
            <person name="Tourlousse D.M."/>
        </authorList>
    </citation>
    <scope>NUCLEOTIDE SEQUENCE</scope>
    <source>
        <strain evidence="2">14</strain>
    </source>
</reference>
<comment type="caution">
    <text evidence="2">The sequence shown here is derived from an EMBL/GenBank/DDBJ whole genome shotgun (WGS) entry which is preliminary data.</text>
</comment>
<evidence type="ECO:0008006" key="4">
    <source>
        <dbReference type="Google" id="ProtNLM"/>
    </source>
</evidence>
<dbReference type="Proteomes" id="UP001144396">
    <property type="component" value="Unassembled WGS sequence"/>
</dbReference>
<protein>
    <recommendedName>
        <fullName evidence="4">Nuclear transport factor 2 family protein</fullName>
    </recommendedName>
</protein>
<accession>A0A9W6CU04</accession>
<feature type="signal peptide" evidence="1">
    <location>
        <begin position="1"/>
        <end position="31"/>
    </location>
</feature>
<dbReference type="EMBL" id="BSDP01000001">
    <property type="protein sequence ID" value="GLI28453.1"/>
    <property type="molecule type" value="Genomic_DNA"/>
</dbReference>
<sequence>MCCMPAPRTRLLAVLAVAAATALVGCAPADASPPPASATPTVEPVFASDEEALAAAIAAYEAYLALSQVIEEEGGHAPDRIRDVVTPTYADELILEFEELASRSISIVGSSRIASAHIAQWSVGAEDVVVDAYMCVDGSDTRILDSAGDDITPASRETRVPLLVHFIGPAVQDRGLLVDSSELWRGDDFC</sequence>
<keyword evidence="3" id="KW-1185">Reference proteome</keyword>
<keyword evidence="1" id="KW-0732">Signal</keyword>
<evidence type="ECO:0000313" key="3">
    <source>
        <dbReference type="Proteomes" id="UP001144396"/>
    </source>
</evidence>
<evidence type="ECO:0000256" key="1">
    <source>
        <dbReference type="SAM" id="SignalP"/>
    </source>
</evidence>